<dbReference type="RefSeq" id="WP_038589249.1">
    <property type="nucleotide sequence ID" value="NZ_HG938353.1"/>
</dbReference>
<evidence type="ECO:0000313" key="1">
    <source>
        <dbReference type="EMBL" id="CDN49134.1"/>
    </source>
</evidence>
<keyword evidence="2" id="KW-1185">Reference proteome</keyword>
<gene>
    <name evidence="1" type="ORF">RG540_CH29680</name>
</gene>
<proteinExistence type="predicted"/>
<sequence length="296" mass="33557">MENNELVAVRLLDRPIIVPAMSPRIGTNINGPSLIRVPSWVERALGRYYLYFAHHRGDHIRLAYADRLTGPWIIYEDGTLPLSKSGFTHHLASPEIVIDHEKKQFRMFFHGGDEIKNQFTRLAVSPDGIHFTAQPGNLMNPYARLFTHGPWVYAITMPGQIYRSSDGISGFSAGPMLFTRHMRHSAVWVEDNVLHVVYSNRGDAPECLLYAQVRLDGEWLTWREGPSKILLAPERDWEGGRLPIEPSVIGPADEPVRQLRDPAVYEEDGRRYLIYSVAGEAGLALAEIHSRKLEPE</sequence>
<dbReference type="EMBL" id="HG938353">
    <property type="protein sequence ID" value="CDN49134.1"/>
    <property type="molecule type" value="Genomic_DNA"/>
</dbReference>
<dbReference type="InterPro" id="IPR023296">
    <property type="entry name" value="Glyco_hydro_beta-prop_sf"/>
</dbReference>
<protein>
    <submittedName>
        <fullName evidence="1">Uncharacterized protein</fullName>
    </submittedName>
</protein>
<reference evidence="2" key="1">
    <citation type="journal article" date="2014" name="BMC Genomics">
        <title>Genome sequencing of two Neorhizobium galegae strains reveals a noeT gene responsible for the unusual acetylation of the nodulation factors.</title>
        <authorList>
            <person name="Osterman J."/>
            <person name="Marsh J."/>
            <person name="Laine P.K."/>
            <person name="Zeng Z."/>
            <person name="Alatalo E."/>
            <person name="Sullivan J.T."/>
            <person name="Young J.P."/>
            <person name="Thomas-Oates J."/>
            <person name="Paulin L."/>
            <person name="Lindstrom K."/>
        </authorList>
    </citation>
    <scope>NUCLEOTIDE SEQUENCE [LARGE SCALE GENOMIC DNA]</scope>
    <source>
        <strain evidence="2">HAMBI 540</strain>
    </source>
</reference>
<dbReference type="Proteomes" id="UP000028181">
    <property type="component" value="Chromosome I"/>
</dbReference>
<dbReference type="OrthoDB" id="1413930at2"/>
<dbReference type="eggNOG" id="COG1621">
    <property type="taxonomic scope" value="Bacteria"/>
</dbReference>
<name>A0A068STD6_NEOGA</name>
<organism evidence="1 2">
    <name type="scientific">Neorhizobium galegae bv. orientalis str. HAMBI 540</name>
    <dbReference type="NCBI Taxonomy" id="1028800"/>
    <lineage>
        <taxon>Bacteria</taxon>
        <taxon>Pseudomonadati</taxon>
        <taxon>Pseudomonadota</taxon>
        <taxon>Alphaproteobacteria</taxon>
        <taxon>Hyphomicrobiales</taxon>
        <taxon>Rhizobiaceae</taxon>
        <taxon>Rhizobium/Agrobacterium group</taxon>
        <taxon>Neorhizobium</taxon>
    </lineage>
</organism>
<dbReference type="KEGG" id="ngg:RG540_CH29680"/>
<dbReference type="HOGENOM" id="CLU_843811_0_0_5"/>
<accession>A0A068STD6</accession>
<dbReference type="GeneID" id="24256278"/>
<dbReference type="AlphaFoldDB" id="A0A068STD6"/>
<evidence type="ECO:0000313" key="2">
    <source>
        <dbReference type="Proteomes" id="UP000028181"/>
    </source>
</evidence>
<dbReference type="SUPFAM" id="SSF75005">
    <property type="entry name" value="Arabinanase/levansucrase/invertase"/>
    <property type="match status" value="1"/>
</dbReference>
<dbReference type="PATRIC" id="fig|1028800.3.peg.3007"/>
<dbReference type="Gene3D" id="2.115.10.20">
    <property type="entry name" value="Glycosyl hydrolase domain, family 43"/>
    <property type="match status" value="1"/>
</dbReference>